<reference evidence="2 3" key="1">
    <citation type="submission" date="2024-03" db="EMBL/GenBank/DDBJ databases">
        <title>Draft genome sequence of Pseudonocardia nematodicida JCM 31783.</title>
        <authorList>
            <person name="Butdee W."/>
            <person name="Duangmal K."/>
        </authorList>
    </citation>
    <scope>NUCLEOTIDE SEQUENCE [LARGE SCALE GENOMIC DNA]</scope>
    <source>
        <strain evidence="2 3">JCM 31783</strain>
    </source>
</reference>
<dbReference type="Pfam" id="PF11575">
    <property type="entry name" value="FhuF_C"/>
    <property type="match status" value="1"/>
</dbReference>
<dbReference type="InterPro" id="IPR024726">
    <property type="entry name" value="FhuF_C"/>
</dbReference>
<protein>
    <submittedName>
        <fullName evidence="2">(2Fe-2S)-binding protein</fullName>
    </submittedName>
</protein>
<accession>A0ABV1KDF2</accession>
<gene>
    <name evidence="2" type="ORF">WIS52_15835</name>
</gene>
<sequence>MIDDVLVPLVEEIRSRFSVPGIVLWGNVASSIAGAKRVLDIQRPDLAERVAAVASDLLAHPKLVTAGESGDAVPPDRVWTYRRRSCCLYYRLPGGSVCADCVLQRD</sequence>
<dbReference type="Proteomes" id="UP001494902">
    <property type="component" value="Unassembled WGS sequence"/>
</dbReference>
<evidence type="ECO:0000259" key="1">
    <source>
        <dbReference type="Pfam" id="PF11575"/>
    </source>
</evidence>
<organism evidence="2 3">
    <name type="scientific">Pseudonocardia nematodicida</name>
    <dbReference type="NCBI Taxonomy" id="1206997"/>
    <lineage>
        <taxon>Bacteria</taxon>
        <taxon>Bacillati</taxon>
        <taxon>Actinomycetota</taxon>
        <taxon>Actinomycetes</taxon>
        <taxon>Pseudonocardiales</taxon>
        <taxon>Pseudonocardiaceae</taxon>
        <taxon>Pseudonocardia</taxon>
    </lineage>
</organism>
<proteinExistence type="predicted"/>
<evidence type="ECO:0000313" key="2">
    <source>
        <dbReference type="EMBL" id="MEQ3551944.1"/>
    </source>
</evidence>
<comment type="caution">
    <text evidence="2">The sequence shown here is derived from an EMBL/GenBank/DDBJ whole genome shotgun (WGS) entry which is preliminary data.</text>
</comment>
<feature type="domain" description="Ferric siderophore reductase C-terminal" evidence="1">
    <location>
        <begin position="83"/>
        <end position="103"/>
    </location>
</feature>
<dbReference type="EMBL" id="JBEDNQ010000006">
    <property type="protein sequence ID" value="MEQ3551944.1"/>
    <property type="molecule type" value="Genomic_DNA"/>
</dbReference>
<evidence type="ECO:0000313" key="3">
    <source>
        <dbReference type="Proteomes" id="UP001494902"/>
    </source>
</evidence>
<dbReference type="RefSeq" id="WP_349299022.1">
    <property type="nucleotide sequence ID" value="NZ_JBEDNQ010000006.1"/>
</dbReference>
<keyword evidence="3" id="KW-1185">Reference proteome</keyword>
<name>A0ABV1KDF2_9PSEU</name>